<dbReference type="Proteomes" id="UP000015453">
    <property type="component" value="Unassembled WGS sequence"/>
</dbReference>
<name>S8D4B0_9LAMI</name>
<proteinExistence type="predicted"/>
<accession>S8D4B0</accession>
<organism evidence="1 2">
    <name type="scientific">Genlisea aurea</name>
    <dbReference type="NCBI Taxonomy" id="192259"/>
    <lineage>
        <taxon>Eukaryota</taxon>
        <taxon>Viridiplantae</taxon>
        <taxon>Streptophyta</taxon>
        <taxon>Embryophyta</taxon>
        <taxon>Tracheophyta</taxon>
        <taxon>Spermatophyta</taxon>
        <taxon>Magnoliopsida</taxon>
        <taxon>eudicotyledons</taxon>
        <taxon>Gunneridae</taxon>
        <taxon>Pentapetalae</taxon>
        <taxon>asterids</taxon>
        <taxon>lamiids</taxon>
        <taxon>Lamiales</taxon>
        <taxon>Lentibulariaceae</taxon>
        <taxon>Genlisea</taxon>
    </lineage>
</organism>
<sequence length="170" mass="18558">MEVTPSLETVYAMVLDVESNIAKENLISGSALLARPISGTSMSYKGPTNTSGDQKSRYCVHSKRPGHTKEFCFKLMDSLPDWYHLYRKQIAPIVPKPWANFVGDNIVNHVTADSETTIASPQGTGSSINSNHPLVGTTLDTDTAKLVQQEVLRVLGIHGLQQDINHANIA</sequence>
<keyword evidence="2" id="KW-1185">Reference proteome</keyword>
<protein>
    <submittedName>
        <fullName evidence="1">Uncharacterized protein</fullName>
    </submittedName>
</protein>
<evidence type="ECO:0000313" key="2">
    <source>
        <dbReference type="Proteomes" id="UP000015453"/>
    </source>
</evidence>
<reference evidence="1 2" key="1">
    <citation type="journal article" date="2013" name="BMC Genomics">
        <title>The miniature genome of a carnivorous plant Genlisea aurea contains a low number of genes and short non-coding sequences.</title>
        <authorList>
            <person name="Leushkin E.V."/>
            <person name="Sutormin R.A."/>
            <person name="Nabieva E.R."/>
            <person name="Penin A.A."/>
            <person name="Kondrashov A.S."/>
            <person name="Logacheva M.D."/>
        </authorList>
    </citation>
    <scope>NUCLEOTIDE SEQUENCE [LARGE SCALE GENOMIC DNA]</scope>
</reference>
<dbReference type="OrthoDB" id="1746033at2759"/>
<evidence type="ECO:0000313" key="1">
    <source>
        <dbReference type="EMBL" id="EPS74579.1"/>
    </source>
</evidence>
<comment type="caution">
    <text evidence="1">The sequence shown here is derived from an EMBL/GenBank/DDBJ whole genome shotgun (WGS) entry which is preliminary data.</text>
</comment>
<dbReference type="EMBL" id="AUSU01000039">
    <property type="protein sequence ID" value="EPS74579.1"/>
    <property type="molecule type" value="Genomic_DNA"/>
</dbReference>
<gene>
    <name evidence="1" type="ORF">M569_00173</name>
</gene>
<dbReference type="AlphaFoldDB" id="S8D4B0"/>